<protein>
    <submittedName>
        <fullName evidence="1">Uncharacterized protein</fullName>
    </submittedName>
</protein>
<reference evidence="1 2" key="1">
    <citation type="submission" date="2019-10" db="EMBL/GenBank/DDBJ databases">
        <title>Complete genome sequence of Vibrio sp. strain THAF100, isolated from non-filtered water from the water column of tank 6 of a marine aquarium containing stony-coral fragments. Water maintained at 26 degree C.</title>
        <authorList>
            <person name="Ruckert C."/>
            <person name="Franco A."/>
            <person name="Kalinowski J."/>
            <person name="Glaeser S."/>
        </authorList>
    </citation>
    <scope>NUCLEOTIDE SEQUENCE [LARGE SCALE GENOMIC DNA]</scope>
    <source>
        <strain evidence="1 2">THAF100</strain>
        <plasmid evidence="2">pthaf100_a</plasmid>
    </source>
</reference>
<proteinExistence type="predicted"/>
<dbReference type="EMBL" id="CP045351">
    <property type="protein sequence ID" value="QFT28200.1"/>
    <property type="molecule type" value="Genomic_DNA"/>
</dbReference>
<evidence type="ECO:0000313" key="1">
    <source>
        <dbReference type="EMBL" id="QFT28200.1"/>
    </source>
</evidence>
<gene>
    <name evidence="1" type="ORF">FIV01_17555</name>
</gene>
<dbReference type="AlphaFoldDB" id="A0A5P9CPT2"/>
<sequence>MQPELDKVESFLLKIEQNEETVFSQHPDYVLYPVVPFFQLVHIHNIEQVIENLLRFESTLGGFLIRVDGYITLACPESSVLEDDLRRLTIQLLEVMRF</sequence>
<name>A0A5P9CPT2_9VIBR</name>
<organism evidence="1 2">
    <name type="scientific">Vibrio aquimaris</name>
    <dbReference type="NCBI Taxonomy" id="2587862"/>
    <lineage>
        <taxon>Bacteria</taxon>
        <taxon>Pseudomonadati</taxon>
        <taxon>Pseudomonadota</taxon>
        <taxon>Gammaproteobacteria</taxon>
        <taxon>Vibrionales</taxon>
        <taxon>Vibrionaceae</taxon>
        <taxon>Vibrio</taxon>
    </lineage>
</organism>
<dbReference type="RefSeq" id="WP_152432235.1">
    <property type="nucleotide sequence ID" value="NZ_CBCSDK010000029.1"/>
</dbReference>
<keyword evidence="2" id="KW-1185">Reference proteome</keyword>
<keyword evidence="1" id="KW-0614">Plasmid</keyword>
<evidence type="ECO:0000313" key="2">
    <source>
        <dbReference type="Proteomes" id="UP000326936"/>
    </source>
</evidence>
<dbReference type="Proteomes" id="UP000326936">
    <property type="component" value="Plasmid pTHAF100_a"/>
</dbReference>
<geneLocation type="plasmid" evidence="2">
    <name>pthaf100_a</name>
</geneLocation>
<accession>A0A5P9CPT2</accession>
<dbReference type="OrthoDB" id="6455379at2"/>
<dbReference type="KEGG" id="vaq:FIV01_17555"/>